<keyword evidence="11" id="KW-1185">Reference proteome</keyword>
<keyword evidence="3" id="KW-1003">Cell membrane</keyword>
<sequence length="824" mass="92806">MVMIALSLVGLINFEQINNTRTEFTPINAPSREEYAIVENFLQQNGSLFFIHLLIQAKDGGSLLRSAERHELRKIAHELQYDLKVTKNGREYGFTDMCEPYCGKNEALTTFLKIYDSELRKPTYPVMDNFGMRTFIGNNIFSVKVNNRTEEVEDFKAAVLNFFIVVKKTDEDLMKMWEKAALKVVASGKYKHLDAGLLSDNLSAEEVQRMGSETAPLLAGSIVFMILFVMLTSFRYERRRSKPWEALVGAIIPVFANISAIGLMSACGLKFQSIVVCTLFLVLAVGCDSVFVMLRAWDVSKCHKDVVTRMAVTMKDAGPSITITSLTNALAFAVDIYSFTPAIQTFSIYSTVACVVCYVYQILLFSAVLTLSGRREEKGMQAILWWRKADPEATYSALRWLKKFNADVIYRWSRIVTAWPTKLALVFVLSAYLYGAFYGLLEMKTDLSVQKLALPNSYIVKYKDAYEKAISDMQPLSVVVERPGNLSNPEQLRRLKKMVKEYETAQYSYGQDSTFFWLSAYQEFLAFYEDEGNDAFSYTEVPVFLKSASYSFWRAYMHINETACYDNDPACIKQFMFTTGFHTVVAYVDMIPLLYEWRGIAANYSDMKVTVYNERSPFADQADQLAQNLYTNVPLGLVCMVIVCIIFIPNVVSIVCAMLSVISISFGVFGYLALSGVDLDPLSLAALLMSIGFSVDYTAHISYHYYKFTSKANPTERVEQTLKAIGWPTMQGGLATAFAMWPLLLKRSYLGDVFLKTTVLVIFLGLVHSIVVLPALLTTLDWLNCNKKNSKSEESSTDSENSSGRNSLAHINVDFGSTNKSLSS</sequence>
<feature type="transmembrane region" description="Helical" evidence="9">
    <location>
        <begin position="682"/>
        <end position="703"/>
    </location>
</feature>
<keyword evidence="5 9" id="KW-1133">Transmembrane helix</keyword>
<feature type="transmembrane region" description="Helical" evidence="9">
    <location>
        <begin position="215"/>
        <end position="234"/>
    </location>
</feature>
<feature type="transmembrane region" description="Helical" evidence="9">
    <location>
        <begin position="346"/>
        <end position="371"/>
    </location>
</feature>
<dbReference type="Pfam" id="PF02355">
    <property type="entry name" value="SecD_SecF_C"/>
    <property type="match status" value="1"/>
</dbReference>
<dbReference type="InterPro" id="IPR000731">
    <property type="entry name" value="SSD"/>
</dbReference>
<dbReference type="InterPro" id="IPR051697">
    <property type="entry name" value="Patched_domain-protein"/>
</dbReference>
<dbReference type="WBParaSite" id="PSAMB.scaffold254size61053.g3924.t1">
    <property type="protein sequence ID" value="PSAMB.scaffold254size61053.g3924.t1"/>
    <property type="gene ID" value="PSAMB.scaffold254size61053.g3924"/>
</dbReference>
<evidence type="ECO:0000256" key="1">
    <source>
        <dbReference type="ARBA" id="ARBA00004651"/>
    </source>
</evidence>
<dbReference type="Gene3D" id="1.20.1640.10">
    <property type="entry name" value="Multidrug efflux transporter AcrB transmembrane domain"/>
    <property type="match status" value="2"/>
</dbReference>
<keyword evidence="4 9" id="KW-0812">Transmembrane</keyword>
<evidence type="ECO:0000256" key="7">
    <source>
        <dbReference type="ARBA" id="ARBA00023180"/>
    </source>
</evidence>
<dbReference type="PANTHER" id="PTHR10796:SF104">
    <property type="entry name" value="SSD DOMAIN-CONTAINING PROTEIN"/>
    <property type="match status" value="1"/>
</dbReference>
<dbReference type="Pfam" id="PF02460">
    <property type="entry name" value="Patched"/>
    <property type="match status" value="1"/>
</dbReference>
<dbReference type="GO" id="GO:0006897">
    <property type="term" value="P:endocytosis"/>
    <property type="evidence" value="ECO:0007669"/>
    <property type="project" value="TreeGrafter"/>
</dbReference>
<feature type="transmembrane region" description="Helical" evidence="9">
    <location>
        <begin position="246"/>
        <end position="265"/>
    </location>
</feature>
<feature type="transmembrane region" description="Helical" evidence="9">
    <location>
        <begin position="423"/>
        <end position="441"/>
    </location>
</feature>
<organism evidence="11 12">
    <name type="scientific">Plectus sambesii</name>
    <dbReference type="NCBI Taxonomy" id="2011161"/>
    <lineage>
        <taxon>Eukaryota</taxon>
        <taxon>Metazoa</taxon>
        <taxon>Ecdysozoa</taxon>
        <taxon>Nematoda</taxon>
        <taxon>Chromadorea</taxon>
        <taxon>Plectida</taxon>
        <taxon>Plectina</taxon>
        <taxon>Plectoidea</taxon>
        <taxon>Plectidae</taxon>
        <taxon>Plectus</taxon>
    </lineage>
</organism>
<evidence type="ECO:0000313" key="12">
    <source>
        <dbReference type="WBParaSite" id="PSAMB.scaffold254size61053.g3924.t1"/>
    </source>
</evidence>
<dbReference type="Proteomes" id="UP000887566">
    <property type="component" value="Unplaced"/>
</dbReference>
<dbReference type="SUPFAM" id="SSF82866">
    <property type="entry name" value="Multidrug efflux transporter AcrB transmembrane domain"/>
    <property type="match status" value="2"/>
</dbReference>
<evidence type="ECO:0000256" key="6">
    <source>
        <dbReference type="ARBA" id="ARBA00023136"/>
    </source>
</evidence>
<comment type="similarity">
    <text evidence="2">Belongs to the patched family.</text>
</comment>
<evidence type="ECO:0000256" key="3">
    <source>
        <dbReference type="ARBA" id="ARBA00022475"/>
    </source>
</evidence>
<evidence type="ECO:0000313" key="11">
    <source>
        <dbReference type="Proteomes" id="UP000887566"/>
    </source>
</evidence>
<feature type="domain" description="SSD" evidence="10">
    <location>
        <begin position="214"/>
        <end position="371"/>
    </location>
</feature>
<feature type="transmembrane region" description="Helical" evidence="9">
    <location>
        <begin position="318"/>
        <end position="340"/>
    </location>
</feature>
<dbReference type="PROSITE" id="PS50156">
    <property type="entry name" value="SSD"/>
    <property type="match status" value="1"/>
</dbReference>
<dbReference type="FunFam" id="1.20.1640.10:FF:000013">
    <property type="entry name" value="PaTched Related family"/>
    <property type="match status" value="1"/>
</dbReference>
<dbReference type="GO" id="GO:0030659">
    <property type="term" value="C:cytoplasmic vesicle membrane"/>
    <property type="evidence" value="ECO:0007669"/>
    <property type="project" value="TreeGrafter"/>
</dbReference>
<evidence type="ECO:0000259" key="10">
    <source>
        <dbReference type="PROSITE" id="PS50156"/>
    </source>
</evidence>
<proteinExistence type="inferred from homology"/>
<protein>
    <submittedName>
        <fullName evidence="12">SSD domain-containing protein</fullName>
    </submittedName>
</protein>
<reference evidence="12" key="1">
    <citation type="submission" date="2022-11" db="UniProtKB">
        <authorList>
            <consortium name="WormBaseParasite"/>
        </authorList>
    </citation>
    <scope>IDENTIFICATION</scope>
</reference>
<dbReference type="InterPro" id="IPR048634">
    <property type="entry name" value="SecD_SecF_C"/>
</dbReference>
<accession>A0A914VUW8</accession>
<evidence type="ECO:0000256" key="4">
    <source>
        <dbReference type="ARBA" id="ARBA00022692"/>
    </source>
</evidence>
<feature type="transmembrane region" description="Helical" evidence="9">
    <location>
        <begin position="629"/>
        <end position="648"/>
    </location>
</feature>
<keyword evidence="7" id="KW-0325">Glycoprotein</keyword>
<evidence type="ECO:0000256" key="5">
    <source>
        <dbReference type="ARBA" id="ARBA00022989"/>
    </source>
</evidence>
<feature type="transmembrane region" description="Helical" evidence="9">
    <location>
        <begin position="271"/>
        <end position="297"/>
    </location>
</feature>
<dbReference type="GO" id="GO:0018996">
    <property type="term" value="P:molting cycle, collagen and cuticulin-based cuticle"/>
    <property type="evidence" value="ECO:0007669"/>
    <property type="project" value="TreeGrafter"/>
</dbReference>
<feature type="compositionally biased region" description="Polar residues" evidence="8">
    <location>
        <begin position="815"/>
        <end position="824"/>
    </location>
</feature>
<evidence type="ECO:0000256" key="2">
    <source>
        <dbReference type="ARBA" id="ARBA00005585"/>
    </source>
</evidence>
<feature type="region of interest" description="Disordered" evidence="8">
    <location>
        <begin position="789"/>
        <end position="824"/>
    </location>
</feature>
<feature type="transmembrane region" description="Helical" evidence="9">
    <location>
        <begin position="757"/>
        <end position="783"/>
    </location>
</feature>
<dbReference type="InterPro" id="IPR003392">
    <property type="entry name" value="PTHD_SSD"/>
</dbReference>
<keyword evidence="6 9" id="KW-0472">Membrane</keyword>
<evidence type="ECO:0000256" key="9">
    <source>
        <dbReference type="SAM" id="Phobius"/>
    </source>
</evidence>
<comment type="subcellular location">
    <subcellularLocation>
        <location evidence="1">Cell membrane</location>
        <topology evidence="1">Multi-pass membrane protein</topology>
    </subcellularLocation>
</comment>
<dbReference type="AlphaFoldDB" id="A0A914VUW8"/>
<feature type="transmembrane region" description="Helical" evidence="9">
    <location>
        <begin position="724"/>
        <end position="745"/>
    </location>
</feature>
<dbReference type="GO" id="GO:0005886">
    <property type="term" value="C:plasma membrane"/>
    <property type="evidence" value="ECO:0007669"/>
    <property type="project" value="UniProtKB-SubCell"/>
</dbReference>
<feature type="transmembrane region" description="Helical" evidence="9">
    <location>
        <begin position="655"/>
        <end position="676"/>
    </location>
</feature>
<name>A0A914VUW8_9BILA</name>
<evidence type="ECO:0000256" key="8">
    <source>
        <dbReference type="SAM" id="MobiDB-lite"/>
    </source>
</evidence>
<dbReference type="PANTHER" id="PTHR10796">
    <property type="entry name" value="PATCHED-RELATED"/>
    <property type="match status" value="1"/>
</dbReference>